<organism evidence="2 3">
    <name type="scientific">Triangularia setosa</name>
    <dbReference type="NCBI Taxonomy" id="2587417"/>
    <lineage>
        <taxon>Eukaryota</taxon>
        <taxon>Fungi</taxon>
        <taxon>Dikarya</taxon>
        <taxon>Ascomycota</taxon>
        <taxon>Pezizomycotina</taxon>
        <taxon>Sordariomycetes</taxon>
        <taxon>Sordariomycetidae</taxon>
        <taxon>Sordariales</taxon>
        <taxon>Podosporaceae</taxon>
        <taxon>Triangularia</taxon>
    </lineage>
</organism>
<feature type="compositionally biased region" description="Basic and acidic residues" evidence="1">
    <location>
        <begin position="71"/>
        <end position="83"/>
    </location>
</feature>
<gene>
    <name evidence="2" type="ORF">QBC36DRAFT_368095</name>
</gene>
<evidence type="ECO:0000313" key="2">
    <source>
        <dbReference type="EMBL" id="KAK4171105.1"/>
    </source>
</evidence>
<feature type="region of interest" description="Disordered" evidence="1">
    <location>
        <begin position="64"/>
        <end position="95"/>
    </location>
</feature>
<feature type="region of interest" description="Disordered" evidence="1">
    <location>
        <begin position="111"/>
        <end position="147"/>
    </location>
</feature>
<comment type="caution">
    <text evidence="2">The sequence shown here is derived from an EMBL/GenBank/DDBJ whole genome shotgun (WGS) entry which is preliminary data.</text>
</comment>
<feature type="region of interest" description="Disordered" evidence="1">
    <location>
        <begin position="186"/>
        <end position="207"/>
    </location>
</feature>
<keyword evidence="3" id="KW-1185">Reference proteome</keyword>
<feature type="compositionally biased region" description="Basic and acidic residues" evidence="1">
    <location>
        <begin position="134"/>
        <end position="143"/>
    </location>
</feature>
<reference evidence="2" key="2">
    <citation type="submission" date="2023-05" db="EMBL/GenBank/DDBJ databases">
        <authorList>
            <consortium name="Lawrence Berkeley National Laboratory"/>
            <person name="Steindorff A."/>
            <person name="Hensen N."/>
            <person name="Bonometti L."/>
            <person name="Westerberg I."/>
            <person name="Brannstrom I.O."/>
            <person name="Guillou S."/>
            <person name="Cros-Aarteil S."/>
            <person name="Calhoun S."/>
            <person name="Haridas S."/>
            <person name="Kuo A."/>
            <person name="Mondo S."/>
            <person name="Pangilinan J."/>
            <person name="Riley R."/>
            <person name="Labutti K."/>
            <person name="Andreopoulos B."/>
            <person name="Lipzen A."/>
            <person name="Chen C."/>
            <person name="Yanf M."/>
            <person name="Daum C."/>
            <person name="Ng V."/>
            <person name="Clum A."/>
            <person name="Ohm R."/>
            <person name="Martin F."/>
            <person name="Silar P."/>
            <person name="Natvig D."/>
            <person name="Lalanne C."/>
            <person name="Gautier V."/>
            <person name="Ament-Velasquez S.L."/>
            <person name="Kruys A."/>
            <person name="Hutchinson M.I."/>
            <person name="Powell A.J."/>
            <person name="Barry K."/>
            <person name="Miller A.N."/>
            <person name="Grigoriev I.V."/>
            <person name="Debuchy R."/>
            <person name="Gladieux P."/>
            <person name="Thoren M.H."/>
            <person name="Johannesson H."/>
        </authorList>
    </citation>
    <scope>NUCLEOTIDE SEQUENCE</scope>
    <source>
        <strain evidence="2">CBS 892.96</strain>
    </source>
</reference>
<evidence type="ECO:0000256" key="1">
    <source>
        <dbReference type="SAM" id="MobiDB-lite"/>
    </source>
</evidence>
<evidence type="ECO:0000313" key="3">
    <source>
        <dbReference type="Proteomes" id="UP001302321"/>
    </source>
</evidence>
<sequence>MKSLPFAQWHIGHPTADEVFIVGIVRDQVQPQKPKLGAVGVAERVFVFLQAPCLELADQTDIPHSESGFESQHRNHKPADLSNDRPGPVGDRLSNGGLAMVGAVIPEFCSQSQQGGESQPYARENPADSFVSSPKEERGHDESGGGEVFQPVFQLEVKSVFLNKLCEGDLCRKAVGVCDGGCLEQSKQEEHDVQPAQRSDHRKKTYGGDDAVHAVTGVLDDRISEEVQSVACLPVWAEKFPEDKLHAESAERSKDIVANGDQDSSVTDFLGLKWKLGWLGRRRWWWRTSIMIEGVEDGWRYCVPSVLKVSRSISAGEPIIISTCITEHLG</sequence>
<protein>
    <submittedName>
        <fullName evidence="2">Uncharacterized protein</fullName>
    </submittedName>
</protein>
<dbReference type="EMBL" id="MU866641">
    <property type="protein sequence ID" value="KAK4171105.1"/>
    <property type="molecule type" value="Genomic_DNA"/>
</dbReference>
<proteinExistence type="predicted"/>
<name>A0AAN6VWS3_9PEZI</name>
<dbReference type="AlphaFoldDB" id="A0AAN6VWS3"/>
<dbReference type="Proteomes" id="UP001302321">
    <property type="component" value="Unassembled WGS sequence"/>
</dbReference>
<reference evidence="2" key="1">
    <citation type="journal article" date="2023" name="Mol. Phylogenet. Evol.">
        <title>Genome-scale phylogeny and comparative genomics of the fungal order Sordariales.</title>
        <authorList>
            <person name="Hensen N."/>
            <person name="Bonometti L."/>
            <person name="Westerberg I."/>
            <person name="Brannstrom I.O."/>
            <person name="Guillou S."/>
            <person name="Cros-Aarteil S."/>
            <person name="Calhoun S."/>
            <person name="Haridas S."/>
            <person name="Kuo A."/>
            <person name="Mondo S."/>
            <person name="Pangilinan J."/>
            <person name="Riley R."/>
            <person name="LaButti K."/>
            <person name="Andreopoulos B."/>
            <person name="Lipzen A."/>
            <person name="Chen C."/>
            <person name="Yan M."/>
            <person name="Daum C."/>
            <person name="Ng V."/>
            <person name="Clum A."/>
            <person name="Steindorff A."/>
            <person name="Ohm R.A."/>
            <person name="Martin F."/>
            <person name="Silar P."/>
            <person name="Natvig D.O."/>
            <person name="Lalanne C."/>
            <person name="Gautier V."/>
            <person name="Ament-Velasquez S.L."/>
            <person name="Kruys A."/>
            <person name="Hutchinson M.I."/>
            <person name="Powell A.J."/>
            <person name="Barry K."/>
            <person name="Miller A.N."/>
            <person name="Grigoriev I.V."/>
            <person name="Debuchy R."/>
            <person name="Gladieux P."/>
            <person name="Hiltunen Thoren M."/>
            <person name="Johannesson H."/>
        </authorList>
    </citation>
    <scope>NUCLEOTIDE SEQUENCE</scope>
    <source>
        <strain evidence="2">CBS 892.96</strain>
    </source>
</reference>
<accession>A0AAN6VWS3</accession>